<dbReference type="AlphaFoldDB" id="A0A1X2I5Q6"/>
<dbReference type="Proteomes" id="UP000193560">
    <property type="component" value="Unassembled WGS sequence"/>
</dbReference>
<evidence type="ECO:0000256" key="1">
    <source>
        <dbReference type="SAM" id="MobiDB-lite"/>
    </source>
</evidence>
<evidence type="ECO:0000313" key="2">
    <source>
        <dbReference type="EMBL" id="ORZ09910.1"/>
    </source>
</evidence>
<feature type="compositionally biased region" description="Basic and acidic residues" evidence="1">
    <location>
        <begin position="8"/>
        <end position="17"/>
    </location>
</feature>
<organism evidence="2 3">
    <name type="scientific">Absidia repens</name>
    <dbReference type="NCBI Taxonomy" id="90262"/>
    <lineage>
        <taxon>Eukaryota</taxon>
        <taxon>Fungi</taxon>
        <taxon>Fungi incertae sedis</taxon>
        <taxon>Mucoromycota</taxon>
        <taxon>Mucoromycotina</taxon>
        <taxon>Mucoromycetes</taxon>
        <taxon>Mucorales</taxon>
        <taxon>Cunninghamellaceae</taxon>
        <taxon>Absidia</taxon>
    </lineage>
</organism>
<protein>
    <submittedName>
        <fullName evidence="2">Uncharacterized protein</fullName>
    </submittedName>
</protein>
<dbReference type="PANTHER" id="PTHR37331">
    <property type="entry name" value="YALI0F11671P"/>
    <property type="match status" value="1"/>
</dbReference>
<evidence type="ECO:0000313" key="3">
    <source>
        <dbReference type="Proteomes" id="UP000193560"/>
    </source>
</evidence>
<dbReference type="EMBL" id="MCGE01000026">
    <property type="protein sequence ID" value="ORZ09910.1"/>
    <property type="molecule type" value="Genomic_DNA"/>
</dbReference>
<dbReference type="PANTHER" id="PTHR37331:SF1">
    <property type="entry name" value="YALI0F11671P"/>
    <property type="match status" value="1"/>
</dbReference>
<feature type="region of interest" description="Disordered" evidence="1">
    <location>
        <begin position="1"/>
        <end position="22"/>
    </location>
</feature>
<proteinExistence type="predicted"/>
<dbReference type="OrthoDB" id="5397701at2759"/>
<gene>
    <name evidence="2" type="ORF">BCR42DRAFT_334337</name>
</gene>
<accession>A0A1X2I5Q6</accession>
<keyword evidence="3" id="KW-1185">Reference proteome</keyword>
<reference evidence="2 3" key="1">
    <citation type="submission" date="2016-07" db="EMBL/GenBank/DDBJ databases">
        <title>Pervasive Adenine N6-methylation of Active Genes in Fungi.</title>
        <authorList>
            <consortium name="DOE Joint Genome Institute"/>
            <person name="Mondo S.J."/>
            <person name="Dannebaum R.O."/>
            <person name="Kuo R.C."/>
            <person name="Labutti K."/>
            <person name="Haridas S."/>
            <person name="Kuo A."/>
            <person name="Salamov A."/>
            <person name="Ahrendt S.R."/>
            <person name="Lipzen A."/>
            <person name="Sullivan W."/>
            <person name="Andreopoulos W.B."/>
            <person name="Clum A."/>
            <person name="Lindquist E."/>
            <person name="Daum C."/>
            <person name="Ramamoorthy G.K."/>
            <person name="Gryganskyi A."/>
            <person name="Culley D."/>
            <person name="Magnuson J.K."/>
            <person name="James T.Y."/>
            <person name="O'Malley M.A."/>
            <person name="Stajich J.E."/>
            <person name="Spatafora J.W."/>
            <person name="Visel A."/>
            <person name="Grigoriev I.V."/>
        </authorList>
    </citation>
    <scope>NUCLEOTIDE SEQUENCE [LARGE SCALE GENOMIC DNA]</scope>
    <source>
        <strain evidence="2 3">NRRL 1336</strain>
    </source>
</reference>
<name>A0A1X2I5Q6_9FUNG</name>
<dbReference type="STRING" id="90262.A0A1X2I5Q6"/>
<sequence length="80" mass="9081">MAQWQKEGWLHVGDERNPPPWGRIPKPEDIIGSVLLQDGQIQAKTYQAMPAYRLVTNKGLMQLSPALEQCLLDIAKQKLK</sequence>
<comment type="caution">
    <text evidence="2">The sequence shown here is derived from an EMBL/GenBank/DDBJ whole genome shotgun (WGS) entry which is preliminary data.</text>
</comment>